<dbReference type="eggNOG" id="KOG4197">
    <property type="taxonomic scope" value="Eukaryota"/>
</dbReference>
<dbReference type="GO" id="GO:0009451">
    <property type="term" value="P:RNA modification"/>
    <property type="evidence" value="ECO:0007669"/>
    <property type="project" value="InterPro"/>
</dbReference>
<evidence type="ECO:0008006" key="3">
    <source>
        <dbReference type="Google" id="ProtNLM"/>
    </source>
</evidence>
<gene>
    <name evidence="1" type="ORF">SELMODRAFT_427262</name>
</gene>
<evidence type="ECO:0000313" key="1">
    <source>
        <dbReference type="EMBL" id="EFJ10323.1"/>
    </source>
</evidence>
<dbReference type="PANTHER" id="PTHR47926">
    <property type="entry name" value="PENTATRICOPEPTIDE REPEAT-CONTAINING PROTEIN"/>
    <property type="match status" value="1"/>
</dbReference>
<protein>
    <recommendedName>
        <fullName evidence="3">Pentatricopeptide repeat-containing protein</fullName>
    </recommendedName>
</protein>
<name>D8SZ16_SELML</name>
<dbReference type="HOGENOM" id="CLU_1196604_0_0_1"/>
<dbReference type="Proteomes" id="UP000001514">
    <property type="component" value="Unassembled WGS sequence"/>
</dbReference>
<keyword evidence="2" id="KW-1185">Reference proteome</keyword>
<dbReference type="GO" id="GO:0003723">
    <property type="term" value="F:RNA binding"/>
    <property type="evidence" value="ECO:0007669"/>
    <property type="project" value="InterPro"/>
</dbReference>
<dbReference type="KEGG" id="smo:SELMODRAFT_427262"/>
<dbReference type="InterPro" id="IPR046960">
    <property type="entry name" value="PPR_At4g14850-like_plant"/>
</dbReference>
<reference evidence="1 2" key="1">
    <citation type="journal article" date="2011" name="Science">
        <title>The Selaginella genome identifies genetic changes associated with the evolution of vascular plants.</title>
        <authorList>
            <person name="Banks J.A."/>
            <person name="Nishiyama T."/>
            <person name="Hasebe M."/>
            <person name="Bowman J.L."/>
            <person name="Gribskov M."/>
            <person name="dePamphilis C."/>
            <person name="Albert V.A."/>
            <person name="Aono N."/>
            <person name="Aoyama T."/>
            <person name="Ambrose B.A."/>
            <person name="Ashton N.W."/>
            <person name="Axtell M.J."/>
            <person name="Barker E."/>
            <person name="Barker M.S."/>
            <person name="Bennetzen J.L."/>
            <person name="Bonawitz N.D."/>
            <person name="Chapple C."/>
            <person name="Cheng C."/>
            <person name="Correa L.G."/>
            <person name="Dacre M."/>
            <person name="DeBarry J."/>
            <person name="Dreyer I."/>
            <person name="Elias M."/>
            <person name="Engstrom E.M."/>
            <person name="Estelle M."/>
            <person name="Feng L."/>
            <person name="Finet C."/>
            <person name="Floyd S.K."/>
            <person name="Frommer W.B."/>
            <person name="Fujita T."/>
            <person name="Gramzow L."/>
            <person name="Gutensohn M."/>
            <person name="Harholt J."/>
            <person name="Hattori M."/>
            <person name="Heyl A."/>
            <person name="Hirai T."/>
            <person name="Hiwatashi Y."/>
            <person name="Ishikawa M."/>
            <person name="Iwata M."/>
            <person name="Karol K.G."/>
            <person name="Koehler B."/>
            <person name="Kolukisaoglu U."/>
            <person name="Kubo M."/>
            <person name="Kurata T."/>
            <person name="Lalonde S."/>
            <person name="Li K."/>
            <person name="Li Y."/>
            <person name="Litt A."/>
            <person name="Lyons E."/>
            <person name="Manning G."/>
            <person name="Maruyama T."/>
            <person name="Michael T.P."/>
            <person name="Mikami K."/>
            <person name="Miyazaki S."/>
            <person name="Morinaga S."/>
            <person name="Murata T."/>
            <person name="Mueller-Roeber B."/>
            <person name="Nelson D.R."/>
            <person name="Obara M."/>
            <person name="Oguri Y."/>
            <person name="Olmstead R.G."/>
            <person name="Onodera N."/>
            <person name="Petersen B.L."/>
            <person name="Pils B."/>
            <person name="Prigge M."/>
            <person name="Rensing S.A."/>
            <person name="Riano-Pachon D.M."/>
            <person name="Roberts A.W."/>
            <person name="Sato Y."/>
            <person name="Scheller H.V."/>
            <person name="Schulz B."/>
            <person name="Schulz C."/>
            <person name="Shakirov E.V."/>
            <person name="Shibagaki N."/>
            <person name="Shinohara N."/>
            <person name="Shippen D.E."/>
            <person name="Soerensen I."/>
            <person name="Sotooka R."/>
            <person name="Sugimoto N."/>
            <person name="Sugita M."/>
            <person name="Sumikawa N."/>
            <person name="Tanurdzic M."/>
            <person name="Theissen G."/>
            <person name="Ulvskov P."/>
            <person name="Wakazuki S."/>
            <person name="Weng J.K."/>
            <person name="Willats W.W."/>
            <person name="Wipf D."/>
            <person name="Wolf P.G."/>
            <person name="Yang L."/>
            <person name="Zimmer A.D."/>
            <person name="Zhu Q."/>
            <person name="Mitros T."/>
            <person name="Hellsten U."/>
            <person name="Loque D."/>
            <person name="Otillar R."/>
            <person name="Salamov A."/>
            <person name="Schmutz J."/>
            <person name="Shapiro H."/>
            <person name="Lindquist E."/>
            <person name="Lucas S."/>
            <person name="Rokhsar D."/>
            <person name="Grigoriev I.V."/>
        </authorList>
    </citation>
    <scope>NUCLEOTIDE SEQUENCE [LARGE SCALE GENOMIC DNA]</scope>
</reference>
<dbReference type="Gramene" id="EFJ10323">
    <property type="protein sequence ID" value="EFJ10323"/>
    <property type="gene ID" value="SELMODRAFT_427262"/>
</dbReference>
<sequence length="232" mass="25491">MDEASASVGISPVGNVGLGPAYLCLVLSQHLIHEIFKSVWEKASQDVAKADESNVGATSKRTKSTTANANALKLSCELLKLFVTARGEDGARGKTSSSGMRRLARGLATDCASNQLNLREYLDSKLCSSDVFTLARLIRECGSLGSLLDAQKIHSHVVESGFQENFYLRERLVHMYLKCGSVENAEDVFLDRNRMAHFRDVTTWTAMLSAYSRQSSSSTKETLLREKLFTAT</sequence>
<evidence type="ECO:0000313" key="2">
    <source>
        <dbReference type="Proteomes" id="UP000001514"/>
    </source>
</evidence>
<organism evidence="2">
    <name type="scientific">Selaginella moellendorffii</name>
    <name type="common">Spikemoss</name>
    <dbReference type="NCBI Taxonomy" id="88036"/>
    <lineage>
        <taxon>Eukaryota</taxon>
        <taxon>Viridiplantae</taxon>
        <taxon>Streptophyta</taxon>
        <taxon>Embryophyta</taxon>
        <taxon>Tracheophyta</taxon>
        <taxon>Lycopodiopsida</taxon>
        <taxon>Selaginellales</taxon>
        <taxon>Selaginellaceae</taxon>
        <taxon>Selaginella</taxon>
    </lineage>
</organism>
<dbReference type="Gene3D" id="1.25.40.10">
    <property type="entry name" value="Tetratricopeptide repeat domain"/>
    <property type="match status" value="1"/>
</dbReference>
<dbReference type="InParanoid" id="D8SZ16"/>
<dbReference type="InterPro" id="IPR011990">
    <property type="entry name" value="TPR-like_helical_dom_sf"/>
</dbReference>
<dbReference type="EMBL" id="GL377654">
    <property type="protein sequence ID" value="EFJ10323.1"/>
    <property type="molecule type" value="Genomic_DNA"/>
</dbReference>
<accession>D8SZ16</accession>
<dbReference type="AlphaFoldDB" id="D8SZ16"/>
<proteinExistence type="predicted"/>